<gene>
    <name evidence="1" type="ORF">DXA39_01540</name>
</gene>
<dbReference type="GO" id="GO:0004803">
    <property type="term" value="F:transposase activity"/>
    <property type="evidence" value="ECO:0007669"/>
    <property type="project" value="InterPro"/>
</dbReference>
<name>A0A3E2TLH6_9FIRM</name>
<comment type="caution">
    <text evidence="1">The sequence shown here is derived from an EMBL/GenBank/DDBJ whole genome shotgun (WGS) entry which is preliminary data.</text>
</comment>
<dbReference type="AlphaFoldDB" id="A0A3E2TLH6"/>
<evidence type="ECO:0000313" key="2">
    <source>
        <dbReference type="Proteomes" id="UP000261011"/>
    </source>
</evidence>
<dbReference type="SUPFAM" id="SSF46689">
    <property type="entry name" value="Homeodomain-like"/>
    <property type="match status" value="1"/>
</dbReference>
<organism evidence="1 2">
    <name type="scientific">Anaerococcus nagyae</name>
    <dbReference type="NCBI Taxonomy" id="1755241"/>
    <lineage>
        <taxon>Bacteria</taxon>
        <taxon>Bacillati</taxon>
        <taxon>Bacillota</taxon>
        <taxon>Tissierellia</taxon>
        <taxon>Tissierellales</taxon>
        <taxon>Peptoniphilaceae</taxon>
        <taxon>Anaerococcus</taxon>
    </lineage>
</organism>
<protein>
    <submittedName>
        <fullName evidence="1">Transposase</fullName>
    </submittedName>
</protein>
<keyword evidence="2" id="KW-1185">Reference proteome</keyword>
<dbReference type="InterPro" id="IPR009057">
    <property type="entry name" value="Homeodomain-like_sf"/>
</dbReference>
<dbReference type="EMBL" id="QVEU01000001">
    <property type="protein sequence ID" value="RGB78261.1"/>
    <property type="molecule type" value="Genomic_DNA"/>
</dbReference>
<accession>A0A3E2TLH6</accession>
<evidence type="ECO:0000313" key="1">
    <source>
        <dbReference type="EMBL" id="RGB78261.1"/>
    </source>
</evidence>
<dbReference type="GO" id="GO:0003677">
    <property type="term" value="F:DNA binding"/>
    <property type="evidence" value="ECO:0007669"/>
    <property type="project" value="InterPro"/>
</dbReference>
<dbReference type="GO" id="GO:0006313">
    <property type="term" value="P:DNA transposition"/>
    <property type="evidence" value="ECO:0007669"/>
    <property type="project" value="InterPro"/>
</dbReference>
<proteinExistence type="predicted"/>
<sequence length="90" mass="10724">MNNNGRINLTKHYEENFKKQIVNIYSQGNHSLRDLSKEYGMSTLTINGWVNRYNNTKSFDIDDNRSEEEKELIKLRKEVKQLEIDNCDKI</sequence>
<dbReference type="Proteomes" id="UP000261011">
    <property type="component" value="Unassembled WGS sequence"/>
</dbReference>
<dbReference type="Gene3D" id="1.10.10.60">
    <property type="entry name" value="Homeodomain-like"/>
    <property type="match status" value="1"/>
</dbReference>
<reference evidence="1 2" key="1">
    <citation type="submission" date="2018-08" db="EMBL/GenBank/DDBJ databases">
        <title>A genome reference for cultivated species of the human gut microbiota.</title>
        <authorList>
            <person name="Zou Y."/>
            <person name="Xue W."/>
            <person name="Luo G."/>
        </authorList>
    </citation>
    <scope>NUCLEOTIDE SEQUENCE [LARGE SCALE GENOMIC DNA]</scope>
    <source>
        <strain evidence="1 2">OF01-3</strain>
    </source>
</reference>
<dbReference type="InterPro" id="IPR002514">
    <property type="entry name" value="Transposase_8"/>
</dbReference>
<dbReference type="OrthoDB" id="9781005at2"/>
<dbReference type="Pfam" id="PF01527">
    <property type="entry name" value="HTH_Tnp_1"/>
    <property type="match status" value="1"/>
</dbReference>